<reference evidence="3 4" key="1">
    <citation type="submission" date="2019-08" db="EMBL/GenBank/DDBJ databases">
        <title>Deep-cultivation of Planctomycetes and their phenomic and genomic characterization uncovers novel biology.</title>
        <authorList>
            <person name="Wiegand S."/>
            <person name="Jogler M."/>
            <person name="Boedeker C."/>
            <person name="Pinto D."/>
            <person name="Vollmers J."/>
            <person name="Rivas-Marin E."/>
            <person name="Kohn T."/>
            <person name="Peeters S.H."/>
            <person name="Heuer A."/>
            <person name="Rast P."/>
            <person name="Oberbeckmann S."/>
            <person name="Bunk B."/>
            <person name="Jeske O."/>
            <person name="Meyerdierks A."/>
            <person name="Storesund J.E."/>
            <person name="Kallscheuer N."/>
            <person name="Luecker S."/>
            <person name="Lage O.M."/>
            <person name="Pohl T."/>
            <person name="Merkel B.J."/>
            <person name="Hornburger P."/>
            <person name="Mueller R.-W."/>
            <person name="Bruemmer F."/>
            <person name="Labrenz M."/>
            <person name="Spormann A.M."/>
            <person name="Op den Camp H."/>
            <person name="Overmann J."/>
            <person name="Amann R."/>
            <person name="Jetten M.S.M."/>
            <person name="Mascher T."/>
            <person name="Medema M.H."/>
            <person name="Devos D.P."/>
            <person name="Kaster A.-K."/>
            <person name="Ovreas L."/>
            <person name="Rohde M."/>
            <person name="Galperin M.Y."/>
            <person name="Jogler C."/>
        </authorList>
    </citation>
    <scope>NUCLEOTIDE SEQUENCE [LARGE SCALE GENOMIC DNA]</scope>
    <source>
        <strain evidence="3 4">Pr1d</strain>
    </source>
</reference>
<protein>
    <submittedName>
        <fullName evidence="3">Putative enoyl-CoA hydratase echA8</fullName>
        <ecNumber evidence="3">4.2.1.17</ecNumber>
    </submittedName>
</protein>
<dbReference type="Gene3D" id="3.90.226.10">
    <property type="entry name" value="2-enoyl-CoA Hydratase, Chain A, domain 1"/>
    <property type="match status" value="1"/>
</dbReference>
<dbReference type="Pfam" id="PF00378">
    <property type="entry name" value="ECH_1"/>
    <property type="match status" value="1"/>
</dbReference>
<dbReference type="InterPro" id="IPR018376">
    <property type="entry name" value="Enoyl-CoA_hyd/isom_CS"/>
</dbReference>
<gene>
    <name evidence="3" type="primary">echA8_1</name>
    <name evidence="3" type="ORF">Pr1d_23750</name>
</gene>
<keyword evidence="3" id="KW-0456">Lyase</keyword>
<dbReference type="SUPFAM" id="SSF52096">
    <property type="entry name" value="ClpP/crotonase"/>
    <property type="match status" value="1"/>
</dbReference>
<accession>A0A5B9Q7R9</accession>
<dbReference type="Proteomes" id="UP000323917">
    <property type="component" value="Chromosome"/>
</dbReference>
<comment type="similarity">
    <text evidence="1 2">Belongs to the enoyl-CoA hydratase/isomerase family.</text>
</comment>
<dbReference type="CDD" id="cd06558">
    <property type="entry name" value="crotonase-like"/>
    <property type="match status" value="1"/>
</dbReference>
<dbReference type="EMBL" id="CP042913">
    <property type="protein sequence ID" value="QEG35084.1"/>
    <property type="molecule type" value="Genomic_DNA"/>
</dbReference>
<dbReference type="GO" id="GO:0004300">
    <property type="term" value="F:enoyl-CoA hydratase activity"/>
    <property type="evidence" value="ECO:0007669"/>
    <property type="project" value="UniProtKB-EC"/>
</dbReference>
<dbReference type="InterPro" id="IPR029045">
    <property type="entry name" value="ClpP/crotonase-like_dom_sf"/>
</dbReference>
<keyword evidence="4" id="KW-1185">Reference proteome</keyword>
<proteinExistence type="inferred from homology"/>
<name>A0A5B9Q7R9_9BACT</name>
<dbReference type="AlphaFoldDB" id="A0A5B9Q7R9"/>
<dbReference type="InterPro" id="IPR001753">
    <property type="entry name" value="Enoyl-CoA_hydra/iso"/>
</dbReference>
<organism evidence="3 4">
    <name type="scientific">Bythopirellula goksoeyrii</name>
    <dbReference type="NCBI Taxonomy" id="1400387"/>
    <lineage>
        <taxon>Bacteria</taxon>
        <taxon>Pseudomonadati</taxon>
        <taxon>Planctomycetota</taxon>
        <taxon>Planctomycetia</taxon>
        <taxon>Pirellulales</taxon>
        <taxon>Lacipirellulaceae</taxon>
        <taxon>Bythopirellula</taxon>
    </lineage>
</organism>
<dbReference type="EC" id="4.2.1.17" evidence="3"/>
<evidence type="ECO:0000313" key="4">
    <source>
        <dbReference type="Proteomes" id="UP000323917"/>
    </source>
</evidence>
<sequence>MSIDYACQGAVGYITLNSPPGNNYDLSGMKELDQAIQTAASDTASRVIILRSGIRALFCLGADVRYLTETPEENNLLLAQCAHATLSRIAEIPKPFIALLEGHTLGGGLEIALACDFRFAAIGNYFIGLPEAGLGIMPGNGGTQRLARLVGPTKAMELLFDARRLKPSEAHELGIVDRLFPLPDAARSTHEYAEQLAQGASAAIGAIKLAVWQGIEHPLKQALDIEMRHAVPLLTHPQFLEGVQAFKEKRPPRFHL</sequence>
<dbReference type="GO" id="GO:0006635">
    <property type="term" value="P:fatty acid beta-oxidation"/>
    <property type="evidence" value="ECO:0007669"/>
    <property type="project" value="TreeGrafter"/>
</dbReference>
<evidence type="ECO:0000256" key="2">
    <source>
        <dbReference type="RuleBase" id="RU003707"/>
    </source>
</evidence>
<dbReference type="KEGG" id="bgok:Pr1d_23750"/>
<dbReference type="PANTHER" id="PTHR11941:SF54">
    <property type="entry name" value="ENOYL-COA HYDRATASE, MITOCHONDRIAL"/>
    <property type="match status" value="1"/>
</dbReference>
<dbReference type="OrthoDB" id="254175at2"/>
<dbReference type="PANTHER" id="PTHR11941">
    <property type="entry name" value="ENOYL-COA HYDRATASE-RELATED"/>
    <property type="match status" value="1"/>
</dbReference>
<evidence type="ECO:0000313" key="3">
    <source>
        <dbReference type="EMBL" id="QEG35084.1"/>
    </source>
</evidence>
<evidence type="ECO:0000256" key="1">
    <source>
        <dbReference type="ARBA" id="ARBA00005254"/>
    </source>
</evidence>
<dbReference type="PROSITE" id="PS00166">
    <property type="entry name" value="ENOYL_COA_HYDRATASE"/>
    <property type="match status" value="1"/>
</dbReference>